<evidence type="ECO:0000313" key="3">
    <source>
        <dbReference type="Proteomes" id="UP000829364"/>
    </source>
</evidence>
<feature type="region of interest" description="Disordered" evidence="1">
    <location>
        <begin position="461"/>
        <end position="512"/>
    </location>
</feature>
<name>A0A9Q8QJW0_9HYPO</name>
<evidence type="ECO:0000256" key="1">
    <source>
        <dbReference type="SAM" id="MobiDB-lite"/>
    </source>
</evidence>
<organism evidence="2 3">
    <name type="scientific">Purpureocillium takamizusanense</name>
    <dbReference type="NCBI Taxonomy" id="2060973"/>
    <lineage>
        <taxon>Eukaryota</taxon>
        <taxon>Fungi</taxon>
        <taxon>Dikarya</taxon>
        <taxon>Ascomycota</taxon>
        <taxon>Pezizomycotina</taxon>
        <taxon>Sordariomycetes</taxon>
        <taxon>Hypocreomycetidae</taxon>
        <taxon>Hypocreales</taxon>
        <taxon>Ophiocordycipitaceae</taxon>
        <taxon>Purpureocillium</taxon>
    </lineage>
</organism>
<dbReference type="Gene3D" id="3.30.710.10">
    <property type="entry name" value="Potassium Channel Kv1.1, Chain A"/>
    <property type="match status" value="2"/>
</dbReference>
<evidence type="ECO:0008006" key="4">
    <source>
        <dbReference type="Google" id="ProtNLM"/>
    </source>
</evidence>
<reference evidence="2" key="1">
    <citation type="submission" date="2021-11" db="EMBL/GenBank/DDBJ databases">
        <title>Purpureocillium_takamizusanense_genome.</title>
        <authorList>
            <person name="Nguyen N.-H."/>
        </authorList>
    </citation>
    <scope>NUCLEOTIDE SEQUENCE</scope>
    <source>
        <strain evidence="2">PT3</strain>
    </source>
</reference>
<keyword evidence="3" id="KW-1185">Reference proteome</keyword>
<feature type="region of interest" description="Disordered" evidence="1">
    <location>
        <begin position="1"/>
        <end position="36"/>
    </location>
</feature>
<dbReference type="GeneID" id="72068018"/>
<feature type="compositionally biased region" description="Low complexity" evidence="1">
    <location>
        <begin position="292"/>
        <end position="332"/>
    </location>
</feature>
<protein>
    <recommendedName>
        <fullName evidence="4">Potassium channel tetramerisation-type BTB domain-containing protein</fullName>
    </recommendedName>
</protein>
<dbReference type="Proteomes" id="UP000829364">
    <property type="component" value="Chromosome 5"/>
</dbReference>
<feature type="compositionally biased region" description="Acidic residues" evidence="1">
    <location>
        <begin position="491"/>
        <end position="505"/>
    </location>
</feature>
<dbReference type="OrthoDB" id="2414723at2759"/>
<dbReference type="RefSeq" id="XP_047843408.1">
    <property type="nucleotide sequence ID" value="XM_047987423.1"/>
</dbReference>
<gene>
    <name evidence="2" type="ORF">JDV02_006069</name>
</gene>
<feature type="compositionally biased region" description="Polar residues" evidence="1">
    <location>
        <begin position="1"/>
        <end position="10"/>
    </location>
</feature>
<proteinExistence type="predicted"/>
<evidence type="ECO:0000313" key="2">
    <source>
        <dbReference type="EMBL" id="UNI19927.1"/>
    </source>
</evidence>
<dbReference type="PANTHER" id="PTHR31758">
    <property type="entry name" value="BTB/POZ DOMAIN-CONTAINING PROTEIN YLR108C"/>
    <property type="match status" value="1"/>
</dbReference>
<feature type="compositionally biased region" description="Gly residues" evidence="1">
    <location>
        <begin position="464"/>
        <end position="477"/>
    </location>
</feature>
<sequence length="562" mass="60594">MILAPTSTMHDNAGDARDYADGGDDSMTPAGGNLEQTEKTIAKIPDILPRERVFPIQIGSELFKLSGASISSDAPSYFSQYFLCQIKSAEERGEDVGVAMRTLYIDRDPATFADIALHLQGYHVTPRDGTHFVRLFADAQFYSLPRLISQLYDESIFTSIGHREFQIPRGLLLASPNSPNYFSLGFAAFFSHPDKVFPGLDREGLIRPPAILPPSVPNRSPDIFAELLLLLQGYPLEIRGDTHRQQLLRDARYFHFKGLEQQLIPHHIGYNPLRRRDEIVLRLENVQKSGIGVVRESRSSSSSNSSSITDPSDGSGGSVTTTTTSSSSDSGGQTPAIWVNYMRPLVDSTPRELVLEIGGDDTRLHVPAPGSSGVGEPSPRAQFFRDTRARVAKLFEVVATKLNLPPTTQPLGLLMGAGGASSQPATPGNTPLSEDLVRVALEPEAAITLDGEVYDAYHLASSSSGGGGGQASNGSGGAEAHPRKRRRRTDDDDDGGEDGNNDEAETWTVRTGQWRLRVQPAATQGGGNNGAGGRLECVLVAVKLDAVSSERARNATRGFLGS</sequence>
<dbReference type="InterPro" id="IPR011333">
    <property type="entry name" value="SKP1/BTB/POZ_sf"/>
</dbReference>
<dbReference type="SUPFAM" id="SSF54695">
    <property type="entry name" value="POZ domain"/>
    <property type="match status" value="1"/>
</dbReference>
<accession>A0A9Q8QJW0</accession>
<feature type="region of interest" description="Disordered" evidence="1">
    <location>
        <begin position="292"/>
        <end position="334"/>
    </location>
</feature>
<dbReference type="PANTHER" id="PTHR31758:SF2">
    <property type="entry name" value="BTB_POZ DOMAIN-CONTAINING PROTEIN YLR108C"/>
    <property type="match status" value="1"/>
</dbReference>
<dbReference type="EMBL" id="CP086358">
    <property type="protein sequence ID" value="UNI19927.1"/>
    <property type="molecule type" value="Genomic_DNA"/>
</dbReference>
<dbReference type="AlphaFoldDB" id="A0A9Q8QJW0"/>